<evidence type="ECO:0000256" key="7">
    <source>
        <dbReference type="ARBA" id="ARBA00022553"/>
    </source>
</evidence>
<dbReference type="InterPro" id="IPR036900">
    <property type="entry name" value="A-D-PHexomutase_C_sf"/>
</dbReference>
<dbReference type="GO" id="GO:0005829">
    <property type="term" value="C:cytosol"/>
    <property type="evidence" value="ECO:0007669"/>
    <property type="project" value="TreeGrafter"/>
</dbReference>
<comment type="subcellular location">
    <subcellularLocation>
        <location evidence="3">Cytoplasm</location>
    </subcellularLocation>
</comment>
<sequence length="562" mass="61522">MTNLKIEVQTTIPFDGQKPGTSGLRKPVKQFQESNYTHNFIQSILSGGLDNPAGTTIVVGGDGRYFGKEATEIIIKICAGNKVRKLIVGQNGILSTPAVSSLIRKFHADGGIVLTASHNPGGPDADFGIKFNTSNGGPAPDAVTTAIYKYSTEIKEFRIVPDLNCDIGKIGLEEFQVEGEAFTVEVVDCVENYVNHMKEIFNFDSLRSLIKGDGGSPFSFLIDGMSGVTGPYIRRIFVDELGAPEEFIVRALPLEDFGGHHPDPNLTYAADLVKSLEEGRYSFGAAFDGDGDRNMILGKKGFFVNPSDSLAVIAANLDCIPYFQRTGIKGFARSMPTGAAVDRVASKLGKELFEVPTGWKYFGNLMDAGRLSLCGEESFGTGSDHIREKDGIWAVLAWLSILAHRKESVESILKAHWEEYGRNYFTRYDYENCESSPCNEMIEHLRALQSDSSFVGSEHAQNGAVYKVKMIDDFSYTDPIDGSVATKQGIRILFEDGSRIVVRLSGTGSTGATVRLYIESYCGDKRKLQNTPKEMLKPLVEIALKISKLAEFTGRNEPTVIT</sequence>
<evidence type="ECO:0000259" key="12">
    <source>
        <dbReference type="Pfam" id="PF02878"/>
    </source>
</evidence>
<keyword evidence="10" id="KW-0413">Isomerase</keyword>
<evidence type="ECO:0000256" key="6">
    <source>
        <dbReference type="ARBA" id="ARBA00022490"/>
    </source>
</evidence>
<dbReference type="NCBIfam" id="NF005737">
    <property type="entry name" value="PRK07564.1-1"/>
    <property type="match status" value="1"/>
</dbReference>
<evidence type="ECO:0000256" key="9">
    <source>
        <dbReference type="ARBA" id="ARBA00022842"/>
    </source>
</evidence>
<accession>A0AA88LJN2</accession>
<dbReference type="InterPro" id="IPR005841">
    <property type="entry name" value="Alpha-D-phosphohexomutase_SF"/>
</dbReference>
<evidence type="ECO:0000313" key="15">
    <source>
        <dbReference type="EMBL" id="KAK2724335.1"/>
    </source>
</evidence>
<dbReference type="GO" id="GO:0004614">
    <property type="term" value="F:phosphoglucomutase activity"/>
    <property type="evidence" value="ECO:0007669"/>
    <property type="project" value="UniProtKB-EC"/>
</dbReference>
<dbReference type="InterPro" id="IPR005844">
    <property type="entry name" value="A-D-PHexomutase_a/b/a-I"/>
</dbReference>
<evidence type="ECO:0000256" key="5">
    <source>
        <dbReference type="ARBA" id="ARBA00012728"/>
    </source>
</evidence>
<dbReference type="PROSITE" id="PS00710">
    <property type="entry name" value="PGM_PMM"/>
    <property type="match status" value="1"/>
</dbReference>
<dbReference type="Gene3D" id="3.40.120.10">
    <property type="entry name" value="Alpha-D-Glucose-1,6-Bisphosphate, subunit A, domain 3"/>
    <property type="match status" value="3"/>
</dbReference>
<evidence type="ECO:0000256" key="4">
    <source>
        <dbReference type="ARBA" id="ARBA00010231"/>
    </source>
</evidence>
<evidence type="ECO:0000256" key="10">
    <source>
        <dbReference type="ARBA" id="ARBA00023235"/>
    </source>
</evidence>
<gene>
    <name evidence="15" type="ORF">QYM36_000996</name>
</gene>
<dbReference type="EC" id="5.4.2.2" evidence="5"/>
<dbReference type="Pfam" id="PF02880">
    <property type="entry name" value="PGM_PMM_III"/>
    <property type="match status" value="1"/>
</dbReference>
<keyword evidence="7" id="KW-0597">Phosphoprotein</keyword>
<reference evidence="15" key="1">
    <citation type="submission" date="2023-07" db="EMBL/GenBank/DDBJ databases">
        <title>Chromosome-level genome assembly of Artemia franciscana.</title>
        <authorList>
            <person name="Jo E."/>
        </authorList>
    </citation>
    <scope>NUCLEOTIDE SEQUENCE</scope>
    <source>
        <tissue evidence="15">Whole body</tissue>
    </source>
</reference>
<name>A0AA88LJN2_ARTSF</name>
<evidence type="ECO:0000313" key="16">
    <source>
        <dbReference type="Proteomes" id="UP001187531"/>
    </source>
</evidence>
<dbReference type="EMBL" id="JAVRJZ010000003">
    <property type="protein sequence ID" value="KAK2724334.1"/>
    <property type="molecule type" value="Genomic_DNA"/>
</dbReference>
<organism evidence="15 16">
    <name type="scientific">Artemia franciscana</name>
    <name type="common">Brine shrimp</name>
    <name type="synonym">Artemia sanfranciscana</name>
    <dbReference type="NCBI Taxonomy" id="6661"/>
    <lineage>
        <taxon>Eukaryota</taxon>
        <taxon>Metazoa</taxon>
        <taxon>Ecdysozoa</taxon>
        <taxon>Arthropoda</taxon>
        <taxon>Crustacea</taxon>
        <taxon>Branchiopoda</taxon>
        <taxon>Anostraca</taxon>
        <taxon>Artemiidae</taxon>
        <taxon>Artemia</taxon>
    </lineage>
</organism>
<evidence type="ECO:0000259" key="13">
    <source>
        <dbReference type="Pfam" id="PF02879"/>
    </source>
</evidence>
<dbReference type="GO" id="GO:0000287">
    <property type="term" value="F:magnesium ion binding"/>
    <property type="evidence" value="ECO:0007669"/>
    <property type="project" value="InterPro"/>
</dbReference>
<dbReference type="InterPro" id="IPR016066">
    <property type="entry name" value="A-D-PHexomutase_CS"/>
</dbReference>
<dbReference type="Pfam" id="PF02878">
    <property type="entry name" value="PGM_PMM_I"/>
    <property type="match status" value="1"/>
</dbReference>
<evidence type="ECO:0000256" key="3">
    <source>
        <dbReference type="ARBA" id="ARBA00004496"/>
    </source>
</evidence>
<dbReference type="Pfam" id="PF24947">
    <property type="entry name" value="PGM1_C_vert_fung"/>
    <property type="match status" value="1"/>
</dbReference>
<dbReference type="SUPFAM" id="SSF55957">
    <property type="entry name" value="Phosphoglucomutase, C-terminal domain"/>
    <property type="match status" value="1"/>
</dbReference>
<keyword evidence="9 11" id="KW-0460">Magnesium</keyword>
<feature type="domain" description="Alpha-D-phosphohexomutase alpha/beta/alpha" evidence="13">
    <location>
        <begin position="192"/>
        <end position="301"/>
    </location>
</feature>
<keyword evidence="16" id="KW-1185">Reference proteome</keyword>
<keyword evidence="6" id="KW-0963">Cytoplasm</keyword>
<dbReference type="EMBL" id="JAVRJZ010000003">
    <property type="protein sequence ID" value="KAK2724335.1"/>
    <property type="molecule type" value="Genomic_DNA"/>
</dbReference>
<dbReference type="FunFam" id="3.40.120.10:FF:000007">
    <property type="entry name" value="Phosphoglucomutase 5"/>
    <property type="match status" value="1"/>
</dbReference>
<dbReference type="PRINTS" id="PR00509">
    <property type="entry name" value="PGMPMM"/>
</dbReference>
<dbReference type="AlphaFoldDB" id="A0AA88LJN2"/>
<dbReference type="FunFam" id="3.40.120.10:FF:000005">
    <property type="entry name" value="Phosphoglucomutase 5"/>
    <property type="match status" value="1"/>
</dbReference>
<dbReference type="InterPro" id="IPR005846">
    <property type="entry name" value="A-D-PHexomutase_a/b/a-III"/>
</dbReference>
<protein>
    <recommendedName>
        <fullName evidence="5">phosphoglucomutase (alpha-D-glucose-1,6-bisphosphate-dependent)</fullName>
        <ecNumber evidence="5">5.4.2.2</ecNumber>
    </recommendedName>
</protein>
<dbReference type="SUPFAM" id="SSF53738">
    <property type="entry name" value="Phosphoglucomutase, first 3 domains"/>
    <property type="match status" value="3"/>
</dbReference>
<evidence type="ECO:0000256" key="11">
    <source>
        <dbReference type="RuleBase" id="RU004326"/>
    </source>
</evidence>
<comment type="cofactor">
    <cofactor evidence="2">
        <name>Mg(2+)</name>
        <dbReference type="ChEBI" id="CHEBI:18420"/>
    </cofactor>
</comment>
<dbReference type="InterPro" id="IPR005845">
    <property type="entry name" value="A-D-PHexomutase_a/b/a-II"/>
</dbReference>
<dbReference type="InterPro" id="IPR045244">
    <property type="entry name" value="PGM"/>
</dbReference>
<feature type="domain" description="Alpha-D-phosphohexomutase alpha/beta/alpha" evidence="14">
    <location>
        <begin position="309"/>
        <end position="420"/>
    </location>
</feature>
<dbReference type="Gene3D" id="3.30.310.50">
    <property type="entry name" value="Alpha-D-phosphohexomutase, C-terminal domain"/>
    <property type="match status" value="1"/>
</dbReference>
<comment type="similarity">
    <text evidence="4 11">Belongs to the phosphohexose mutase family.</text>
</comment>
<dbReference type="Proteomes" id="UP001187531">
    <property type="component" value="Unassembled WGS sequence"/>
</dbReference>
<feature type="domain" description="Alpha-D-phosphohexomutase alpha/beta/alpha" evidence="12">
    <location>
        <begin position="17"/>
        <end position="156"/>
    </location>
</feature>
<keyword evidence="8 11" id="KW-0479">Metal-binding</keyword>
<dbReference type="CDD" id="cd03085">
    <property type="entry name" value="PGM1"/>
    <property type="match status" value="1"/>
</dbReference>
<comment type="caution">
    <text evidence="15">The sequence shown here is derived from an EMBL/GenBank/DDBJ whole genome shotgun (WGS) entry which is preliminary data.</text>
</comment>
<dbReference type="PANTHER" id="PTHR22573">
    <property type="entry name" value="PHOSPHOHEXOMUTASE FAMILY MEMBER"/>
    <property type="match status" value="1"/>
</dbReference>
<dbReference type="GO" id="GO:0005975">
    <property type="term" value="P:carbohydrate metabolic process"/>
    <property type="evidence" value="ECO:0007669"/>
    <property type="project" value="InterPro"/>
</dbReference>
<evidence type="ECO:0000256" key="2">
    <source>
        <dbReference type="ARBA" id="ARBA00001946"/>
    </source>
</evidence>
<evidence type="ECO:0000256" key="8">
    <source>
        <dbReference type="ARBA" id="ARBA00022723"/>
    </source>
</evidence>
<evidence type="ECO:0000259" key="14">
    <source>
        <dbReference type="Pfam" id="PF02880"/>
    </source>
</evidence>
<dbReference type="Pfam" id="PF02879">
    <property type="entry name" value="PGM_PMM_II"/>
    <property type="match status" value="1"/>
</dbReference>
<evidence type="ECO:0000256" key="1">
    <source>
        <dbReference type="ARBA" id="ARBA00000443"/>
    </source>
</evidence>
<dbReference type="InterPro" id="IPR016055">
    <property type="entry name" value="A-D-PHexomutase_a/b/a-I/II/III"/>
</dbReference>
<dbReference type="PANTHER" id="PTHR22573:SF2">
    <property type="entry name" value="PHOSPHOGLUCOMUTASE"/>
    <property type="match status" value="1"/>
</dbReference>
<dbReference type="FunFam" id="3.40.120.10:FF:000004">
    <property type="entry name" value="Phosphoglucomutase 5"/>
    <property type="match status" value="1"/>
</dbReference>
<dbReference type="FunFam" id="3.30.310.50:FF:000002">
    <property type="entry name" value="Phosphoglucomutase 5"/>
    <property type="match status" value="1"/>
</dbReference>
<proteinExistence type="inferred from homology"/>
<comment type="catalytic activity">
    <reaction evidence="1">
        <text>alpha-D-glucose 1-phosphate = alpha-D-glucose 6-phosphate</text>
        <dbReference type="Rhea" id="RHEA:23536"/>
        <dbReference type="ChEBI" id="CHEBI:58225"/>
        <dbReference type="ChEBI" id="CHEBI:58601"/>
        <dbReference type="EC" id="5.4.2.2"/>
    </reaction>
</comment>